<dbReference type="GO" id="GO:0055085">
    <property type="term" value="P:transmembrane transport"/>
    <property type="evidence" value="ECO:0007669"/>
    <property type="project" value="InterPro"/>
</dbReference>
<gene>
    <name evidence="3" type="ORF">TH30_22340</name>
</gene>
<dbReference type="PANTHER" id="PTHR33376:SF15">
    <property type="entry name" value="BLL6794 PROTEIN"/>
    <property type="match status" value="1"/>
</dbReference>
<dbReference type="RefSeq" id="WP_114100166.1">
    <property type="nucleotide sequence ID" value="NZ_JPWI01000025.1"/>
</dbReference>
<dbReference type="SUPFAM" id="SSF53850">
    <property type="entry name" value="Periplasmic binding protein-like II"/>
    <property type="match status" value="1"/>
</dbReference>
<proteinExistence type="predicted"/>
<reference evidence="3 4" key="1">
    <citation type="submission" date="2014-07" db="EMBL/GenBank/DDBJ databases">
        <title>Draft genome sequence of Thalassospira profundimaris PR54-5.</title>
        <authorList>
            <person name="Lai Q."/>
            <person name="Shao Z."/>
        </authorList>
    </citation>
    <scope>NUCLEOTIDE SEQUENCE [LARGE SCALE GENOMIC DNA]</scope>
    <source>
        <strain evidence="3 4">PR54-5</strain>
    </source>
</reference>
<evidence type="ECO:0000313" key="3">
    <source>
        <dbReference type="EMBL" id="RCK40979.1"/>
    </source>
</evidence>
<dbReference type="AlphaFoldDB" id="A0A367WIC3"/>
<dbReference type="InterPro" id="IPR018389">
    <property type="entry name" value="DctP_fam"/>
</dbReference>
<feature type="chain" id="PRO_5016976682" evidence="2">
    <location>
        <begin position="26"/>
        <end position="378"/>
    </location>
</feature>
<sequence length="378" mass="41017">MLGKKLILPAIAAVFAAGGAFTAHAQTSFIANSFYDAEHPLSKFGYVEWAETVREISGGDLSPEVYTGSVLLAPRASLQGARDNIANVANIAAVYTPSELPVANAIQELGFNYSDPLTAIFVAADFSMHNAVQLKEWADNGIVYLGAYATPPYILFCSKPVRTLEDIKGKRIRTAGSSVSKWVEEVGGIPVNVPSSEMYTGLERGTLDCASNAANDLIDRSLWEVAPYTTELPTGMYWTGPEWGFNAGFWADLTTAQRKQLMDATAYSMANMAVNYIARSEAALEEAKAKGNEVNQPSPELMASVEEFREKVLGEIYTIAEQKYGVANGADLIDDFRFTYAKWEGLLEHVDRSNVDALAAIAAKEIYGDLDPASYGIK</sequence>
<dbReference type="Pfam" id="PF03480">
    <property type="entry name" value="DctP"/>
    <property type="match status" value="1"/>
</dbReference>
<dbReference type="Proteomes" id="UP000252255">
    <property type="component" value="Unassembled WGS sequence"/>
</dbReference>
<accession>A0A367WIC3</accession>
<name>A0A367WIC3_9PROT</name>
<dbReference type="NCBIfam" id="NF037995">
    <property type="entry name" value="TRAP_S1"/>
    <property type="match status" value="1"/>
</dbReference>
<evidence type="ECO:0000256" key="1">
    <source>
        <dbReference type="ARBA" id="ARBA00022729"/>
    </source>
</evidence>
<feature type="signal peptide" evidence="2">
    <location>
        <begin position="1"/>
        <end position="25"/>
    </location>
</feature>
<dbReference type="OrthoDB" id="7239472at2"/>
<dbReference type="PANTHER" id="PTHR33376">
    <property type="match status" value="1"/>
</dbReference>
<comment type="caution">
    <text evidence="3">The sequence shown here is derived from an EMBL/GenBank/DDBJ whole genome shotgun (WGS) entry which is preliminary data.</text>
</comment>
<evidence type="ECO:0000313" key="4">
    <source>
        <dbReference type="Proteomes" id="UP000252255"/>
    </source>
</evidence>
<dbReference type="CDD" id="cd13666">
    <property type="entry name" value="PBP2_TRAP_DctP_like_1"/>
    <property type="match status" value="1"/>
</dbReference>
<organism evidence="3 4">
    <name type="scientific">Thalassospira profundimaris</name>
    <dbReference type="NCBI Taxonomy" id="502049"/>
    <lineage>
        <taxon>Bacteria</taxon>
        <taxon>Pseudomonadati</taxon>
        <taxon>Pseudomonadota</taxon>
        <taxon>Alphaproteobacteria</taxon>
        <taxon>Rhodospirillales</taxon>
        <taxon>Thalassospiraceae</taxon>
        <taxon>Thalassospira</taxon>
    </lineage>
</organism>
<dbReference type="InterPro" id="IPR038404">
    <property type="entry name" value="TRAP_DctP_sf"/>
</dbReference>
<dbReference type="EMBL" id="JPWI01000025">
    <property type="protein sequence ID" value="RCK40979.1"/>
    <property type="molecule type" value="Genomic_DNA"/>
</dbReference>
<evidence type="ECO:0000256" key="2">
    <source>
        <dbReference type="SAM" id="SignalP"/>
    </source>
</evidence>
<protein>
    <submittedName>
        <fullName evidence="3">C4-dicarboxylate ABC transporter substrate-binding protein</fullName>
    </submittedName>
</protein>
<keyword evidence="1 2" id="KW-0732">Signal</keyword>
<dbReference type="Gene3D" id="3.40.190.170">
    <property type="entry name" value="Bacterial extracellular solute-binding protein, family 7"/>
    <property type="match status" value="1"/>
</dbReference>